<comment type="subcellular location">
    <subcellularLocation>
        <location evidence="1">Plastid</location>
        <location evidence="1">Chloroplast</location>
    </subcellularLocation>
</comment>
<gene>
    <name evidence="17" type="ORF">QJS04_geneDACA015186</name>
</gene>
<keyword evidence="5" id="KW-0677">Repeat</keyword>
<dbReference type="GO" id="GO:0000373">
    <property type="term" value="P:Group II intron splicing"/>
    <property type="evidence" value="ECO:0007669"/>
    <property type="project" value="UniProtKB-ARBA"/>
</dbReference>
<dbReference type="FunFam" id="3.30.110.60:FF:000003">
    <property type="entry name" value="CRM-domain containing factor CFM3B, chloroplastic"/>
    <property type="match status" value="1"/>
</dbReference>
<name>A0AAV9B7T5_ACOGR</name>
<keyword evidence="7" id="KW-0809">Transit peptide</keyword>
<evidence type="ECO:0000313" key="18">
    <source>
        <dbReference type="Proteomes" id="UP001179952"/>
    </source>
</evidence>
<dbReference type="SUPFAM" id="SSF75471">
    <property type="entry name" value="YhbY-like"/>
    <property type="match status" value="5"/>
</dbReference>
<feature type="region of interest" description="Disordered" evidence="15">
    <location>
        <begin position="65"/>
        <end position="99"/>
    </location>
</feature>
<keyword evidence="3" id="KW-0934">Plastid</keyword>
<dbReference type="SMART" id="SM01103">
    <property type="entry name" value="CRS1_YhbY"/>
    <property type="match status" value="4"/>
</dbReference>
<keyword evidence="9" id="KW-0687">Ribonucleoprotein</keyword>
<dbReference type="AlphaFoldDB" id="A0AAV9B7T5"/>
<evidence type="ECO:0000256" key="3">
    <source>
        <dbReference type="ARBA" id="ARBA00022640"/>
    </source>
</evidence>
<comment type="caution">
    <text evidence="17">The sequence shown here is derived from an EMBL/GenBank/DDBJ whole genome shotgun (WGS) entry which is preliminary data.</text>
</comment>
<feature type="region of interest" description="Disordered" evidence="15">
    <location>
        <begin position="1023"/>
        <end position="1049"/>
    </location>
</feature>
<dbReference type="GO" id="GO:0009507">
    <property type="term" value="C:chloroplast"/>
    <property type="evidence" value="ECO:0007669"/>
    <property type="project" value="UniProtKB-SubCell"/>
</dbReference>
<dbReference type="Gene3D" id="3.30.110.60">
    <property type="entry name" value="YhbY-like"/>
    <property type="match status" value="4"/>
</dbReference>
<dbReference type="GO" id="GO:0003729">
    <property type="term" value="F:mRNA binding"/>
    <property type="evidence" value="ECO:0007669"/>
    <property type="project" value="InterPro"/>
</dbReference>
<evidence type="ECO:0000256" key="7">
    <source>
        <dbReference type="ARBA" id="ARBA00022946"/>
    </source>
</evidence>
<organism evidence="17 18">
    <name type="scientific">Acorus gramineus</name>
    <name type="common">Dwarf sweet flag</name>
    <dbReference type="NCBI Taxonomy" id="55184"/>
    <lineage>
        <taxon>Eukaryota</taxon>
        <taxon>Viridiplantae</taxon>
        <taxon>Streptophyta</taxon>
        <taxon>Embryophyta</taxon>
        <taxon>Tracheophyta</taxon>
        <taxon>Spermatophyta</taxon>
        <taxon>Magnoliopsida</taxon>
        <taxon>Liliopsida</taxon>
        <taxon>Acoraceae</taxon>
        <taxon>Acorus</taxon>
    </lineage>
</organism>
<evidence type="ECO:0000256" key="15">
    <source>
        <dbReference type="SAM" id="MobiDB-lite"/>
    </source>
</evidence>
<dbReference type="Proteomes" id="UP001179952">
    <property type="component" value="Unassembled WGS sequence"/>
</dbReference>
<dbReference type="PANTHER" id="PTHR31846">
    <property type="entry name" value="CRS1 / YHBY (CRM) DOMAIN-CONTAINING PROTEIN"/>
    <property type="match status" value="1"/>
</dbReference>
<evidence type="ECO:0000256" key="8">
    <source>
        <dbReference type="ARBA" id="ARBA00023187"/>
    </source>
</evidence>
<comment type="subunit">
    <text evidence="11">Interacts with RNA. Part of large ribonucleo-protein particles that contain CAF1 and/or CAF2, and RNC1.</text>
</comment>
<feature type="compositionally biased region" description="Polar residues" evidence="15">
    <location>
        <begin position="710"/>
        <end position="720"/>
    </location>
</feature>
<dbReference type="GO" id="GO:1990904">
    <property type="term" value="C:ribonucleoprotein complex"/>
    <property type="evidence" value="ECO:0007669"/>
    <property type="project" value="UniProtKB-KW"/>
</dbReference>
<keyword evidence="2" id="KW-0150">Chloroplast</keyword>
<proteinExistence type="predicted"/>
<evidence type="ECO:0000313" key="17">
    <source>
        <dbReference type="EMBL" id="KAK1272487.1"/>
    </source>
</evidence>
<keyword evidence="6 14" id="KW-0694">RNA-binding</keyword>
<dbReference type="PROSITE" id="PS51295">
    <property type="entry name" value="CRM"/>
    <property type="match status" value="4"/>
</dbReference>
<feature type="domain" description="CRM" evidence="16">
    <location>
        <begin position="875"/>
        <end position="974"/>
    </location>
</feature>
<evidence type="ECO:0000256" key="4">
    <source>
        <dbReference type="ARBA" id="ARBA00022664"/>
    </source>
</evidence>
<evidence type="ECO:0000256" key="11">
    <source>
        <dbReference type="ARBA" id="ARBA00064484"/>
    </source>
</evidence>
<feature type="compositionally biased region" description="Basic and acidic residues" evidence="15">
    <location>
        <begin position="721"/>
        <end position="735"/>
    </location>
</feature>
<reference evidence="17" key="1">
    <citation type="journal article" date="2023" name="Nat. Commun.">
        <title>Diploid and tetraploid genomes of Acorus and the evolution of monocots.</title>
        <authorList>
            <person name="Ma L."/>
            <person name="Liu K.W."/>
            <person name="Li Z."/>
            <person name="Hsiao Y.Y."/>
            <person name="Qi Y."/>
            <person name="Fu T."/>
            <person name="Tang G.D."/>
            <person name="Zhang D."/>
            <person name="Sun W.H."/>
            <person name="Liu D.K."/>
            <person name="Li Y."/>
            <person name="Chen G.Z."/>
            <person name="Liu X.D."/>
            <person name="Liao X.Y."/>
            <person name="Jiang Y.T."/>
            <person name="Yu X."/>
            <person name="Hao Y."/>
            <person name="Huang J."/>
            <person name="Zhao X.W."/>
            <person name="Ke S."/>
            <person name="Chen Y.Y."/>
            <person name="Wu W.L."/>
            <person name="Hsu J.L."/>
            <person name="Lin Y.F."/>
            <person name="Huang M.D."/>
            <person name="Li C.Y."/>
            <person name="Huang L."/>
            <person name="Wang Z.W."/>
            <person name="Zhao X."/>
            <person name="Zhong W.Y."/>
            <person name="Peng D.H."/>
            <person name="Ahmad S."/>
            <person name="Lan S."/>
            <person name="Zhang J.S."/>
            <person name="Tsai W.C."/>
            <person name="Van de Peer Y."/>
            <person name="Liu Z.J."/>
        </authorList>
    </citation>
    <scope>NUCLEOTIDE SEQUENCE</scope>
    <source>
        <strain evidence="17">SCP</strain>
    </source>
</reference>
<evidence type="ECO:0000256" key="5">
    <source>
        <dbReference type="ARBA" id="ARBA00022737"/>
    </source>
</evidence>
<dbReference type="InterPro" id="IPR035920">
    <property type="entry name" value="YhbY-like_sf"/>
</dbReference>
<evidence type="ECO:0000256" key="12">
    <source>
        <dbReference type="ARBA" id="ARBA00073361"/>
    </source>
</evidence>
<protein>
    <recommendedName>
        <fullName evidence="12">CRM-domain containing factor CFM3, chloroplastic/mitochondrial</fullName>
    </recommendedName>
    <alternativeName>
        <fullName evidence="13">Protein CRM FAMILY MEMBER 3</fullName>
    </alternativeName>
</protein>
<evidence type="ECO:0000259" key="16">
    <source>
        <dbReference type="PROSITE" id="PS51295"/>
    </source>
</evidence>
<keyword evidence="4" id="KW-0507">mRNA processing</keyword>
<dbReference type="InterPro" id="IPR001890">
    <property type="entry name" value="RNA-binding_CRM"/>
</dbReference>
<dbReference type="EMBL" id="JAUJYN010000004">
    <property type="protein sequence ID" value="KAK1272487.1"/>
    <property type="molecule type" value="Genomic_DNA"/>
</dbReference>
<feature type="domain" description="CRM" evidence="16">
    <location>
        <begin position="567"/>
        <end position="667"/>
    </location>
</feature>
<evidence type="ECO:0000256" key="6">
    <source>
        <dbReference type="ARBA" id="ARBA00022884"/>
    </source>
</evidence>
<evidence type="ECO:0000256" key="10">
    <source>
        <dbReference type="ARBA" id="ARBA00055648"/>
    </source>
</evidence>
<dbReference type="FunFam" id="3.30.110.60:FF:000002">
    <property type="entry name" value="CRS2-associated factor 1, chloroplastic"/>
    <property type="match status" value="1"/>
</dbReference>
<dbReference type="Pfam" id="PF01985">
    <property type="entry name" value="CRS1_YhbY"/>
    <property type="match status" value="4"/>
</dbReference>
<dbReference type="GO" id="GO:0006397">
    <property type="term" value="P:mRNA processing"/>
    <property type="evidence" value="ECO:0007669"/>
    <property type="project" value="UniProtKB-KW"/>
</dbReference>
<feature type="domain" description="CRM" evidence="16">
    <location>
        <begin position="329"/>
        <end position="455"/>
    </location>
</feature>
<keyword evidence="18" id="KW-1185">Reference proteome</keyword>
<evidence type="ECO:0000256" key="1">
    <source>
        <dbReference type="ARBA" id="ARBA00004229"/>
    </source>
</evidence>
<keyword evidence="8" id="KW-0508">mRNA splicing</keyword>
<accession>A0AAV9B7T5</accession>
<dbReference type="PANTHER" id="PTHR31846:SF20">
    <property type="entry name" value="CRM-DOMAIN CONTAINING FACTOR CFM2, CHLOROPLASTIC"/>
    <property type="match status" value="1"/>
</dbReference>
<evidence type="ECO:0000256" key="9">
    <source>
        <dbReference type="ARBA" id="ARBA00023274"/>
    </source>
</evidence>
<comment type="function">
    <text evidence="10">Binds specific group II introns in chloroplasts and facilitates their splicing. Acts on subgroup IIB introns. The substrates of the subgroup IIB also require the CRM domain proteins CAF1 or CAF2, with a simultaneous binding of CFM3 and CAF1 or CAF2. May influence the biogenesis of the mitochondrial small ribosomal subunit.</text>
</comment>
<evidence type="ECO:0000256" key="2">
    <source>
        <dbReference type="ARBA" id="ARBA00022528"/>
    </source>
</evidence>
<sequence length="1088" mass="122060">MHLGSGFPRSKSEKESFDPLRIADKLRSLGYLVEEERPPPSIGPSSPGEIFLPGANDLPTHRVGHTIDKSWSTPENPVPVVGSGEAMRGRKGRRVGGEEVKEENVPMVAELIVPATELRRLRGEGIKMRKKMKVGKAGVTEGIVNGIHERWRRSELVKIKCDDLCRFNMKRTHEILERKTGGLVVWRSGSIVILYRGANYKYPYFLSDNAAKHQNAPDRILSESVMYGGVDSEEESKLLCTVGNESVELPNTSSHPSLVFGVGAPKKVRFQLPGEQQVEEETDALLDGLGPRFTDWWGYDPLPIDADLLPSTVHGYRKPFRLLPFGVKPKLTDAEMTTLRRLGRPLPCHFALGRNRNLQGLALSMLRLWEKCEIAKIAVKRGVQNMNSEIMAEELKSRRLIRCIMLDQKDNYSSTCSVSILQNIKRLTGGTLLSRDKEFIVFYRGKDFLPPAVSTAIQDRRNHELYKDEHRMENNVSSDTRAEFVGLFRGSAPLDKPLVGCAVDNLPQAHDKKRSHATERKSISNESAVKSMDFKLSLALEKKARAEKLLQELESKDLTRRLEVDKEAISEEERYMLRRVGLSTKAFLLMGRRGVFDGTIENMHLHWKYRELVKIISKDKCIEDVHRTARTLEVESGGVLVAVERVNKGHAIIVYRGKNYRRPADLRPQTLLNKKEAMKRSLEAQRYQARDDAEVDCIQSIEYAQQNSGIEKTDFSSLEESSSHQDLVEEGHEADPSPLKSDTCMHSLRNTEEVTQILPHAVGYSVMKSTFLSDDQQQEIVSKYEDQSLTEEKSSSLPALQANEIHNVMDCTSEDSRPYEAQVLTSHPTTGDARLGECELTNSTCKSGRNKSNISSISKVKVHEVSDDQTSFRVPPLSNRERLMLRKQALKMRKRPVLAVGRSNIVAGVGKTIKTHFKKYPLAIVNIKGRAKGTSVQELIFELEQATGAILISREPNKVILYRGYGGGEGPNVNKAKGDQMKSSRWGHSITAASPALMAAIRLECGIRHASIRPGSAKIIKKHTKCSPQRGHSKTPSQEMVVRDPQSPKNSRYNGTLFFAPLRPRVWICLPALHRASVESQPCFRAVA</sequence>
<dbReference type="InterPro" id="IPR045278">
    <property type="entry name" value="CRS1/CFM2/CFM3"/>
</dbReference>
<evidence type="ECO:0000256" key="14">
    <source>
        <dbReference type="PROSITE-ProRule" id="PRU00626"/>
    </source>
</evidence>
<feature type="domain" description="CRM" evidence="16">
    <location>
        <begin position="111"/>
        <end position="207"/>
    </location>
</feature>
<evidence type="ECO:0000256" key="13">
    <source>
        <dbReference type="ARBA" id="ARBA00081881"/>
    </source>
</evidence>
<reference evidence="17" key="2">
    <citation type="submission" date="2023-06" db="EMBL/GenBank/DDBJ databases">
        <authorList>
            <person name="Ma L."/>
            <person name="Liu K.-W."/>
            <person name="Li Z."/>
            <person name="Hsiao Y.-Y."/>
            <person name="Qi Y."/>
            <person name="Fu T."/>
            <person name="Tang G."/>
            <person name="Zhang D."/>
            <person name="Sun W.-H."/>
            <person name="Liu D.-K."/>
            <person name="Li Y."/>
            <person name="Chen G.-Z."/>
            <person name="Liu X.-D."/>
            <person name="Liao X.-Y."/>
            <person name="Jiang Y.-T."/>
            <person name="Yu X."/>
            <person name="Hao Y."/>
            <person name="Huang J."/>
            <person name="Zhao X.-W."/>
            <person name="Ke S."/>
            <person name="Chen Y.-Y."/>
            <person name="Wu W.-L."/>
            <person name="Hsu J.-L."/>
            <person name="Lin Y.-F."/>
            <person name="Huang M.-D."/>
            <person name="Li C.-Y."/>
            <person name="Huang L."/>
            <person name="Wang Z.-W."/>
            <person name="Zhao X."/>
            <person name="Zhong W.-Y."/>
            <person name="Peng D.-H."/>
            <person name="Ahmad S."/>
            <person name="Lan S."/>
            <person name="Zhang J.-S."/>
            <person name="Tsai W.-C."/>
            <person name="Van De Peer Y."/>
            <person name="Liu Z.-J."/>
        </authorList>
    </citation>
    <scope>NUCLEOTIDE SEQUENCE</scope>
    <source>
        <strain evidence="17">SCP</strain>
        <tissue evidence="17">Leaves</tissue>
    </source>
</reference>
<feature type="region of interest" description="Disordered" evidence="15">
    <location>
        <begin position="710"/>
        <end position="744"/>
    </location>
</feature>